<organism evidence="2 3">
    <name type="scientific">Syntrophotalea acetylenivorans</name>
    <dbReference type="NCBI Taxonomy" id="1842532"/>
    <lineage>
        <taxon>Bacteria</taxon>
        <taxon>Pseudomonadati</taxon>
        <taxon>Thermodesulfobacteriota</taxon>
        <taxon>Desulfuromonadia</taxon>
        <taxon>Desulfuromonadales</taxon>
        <taxon>Syntrophotaleaceae</taxon>
        <taxon>Syntrophotalea</taxon>
    </lineage>
</organism>
<reference evidence="2 3" key="1">
    <citation type="journal article" date="2017" name="Genome Announc.">
        <title>Complete Genome Sequences of Two Acetylene-Fermenting Pelobacter acetylenicus Strains.</title>
        <authorList>
            <person name="Sutton J.M."/>
            <person name="Baesman S.M."/>
            <person name="Fierst J.L."/>
            <person name="Poret-Peterson A.T."/>
            <person name="Oremland R.S."/>
            <person name="Dunlap D.S."/>
            <person name="Akob D.M."/>
        </authorList>
    </citation>
    <scope>NUCLEOTIDE SEQUENCE [LARGE SCALE GENOMIC DNA]</scope>
    <source>
        <strain evidence="2 3">SFB93</strain>
    </source>
</reference>
<proteinExistence type="predicted"/>
<name>A0A1L3GNY5_9BACT</name>
<dbReference type="Proteomes" id="UP000182517">
    <property type="component" value="Chromosome"/>
</dbReference>
<feature type="chain" id="PRO_5013131875" description="Solute-binding protein family 3/N-terminal domain-containing protein" evidence="1">
    <location>
        <begin position="17"/>
        <end position="301"/>
    </location>
</feature>
<evidence type="ECO:0000313" key="3">
    <source>
        <dbReference type="Proteomes" id="UP000182517"/>
    </source>
</evidence>
<dbReference type="SUPFAM" id="SSF53850">
    <property type="entry name" value="Periplasmic binding protein-like II"/>
    <property type="match status" value="1"/>
</dbReference>
<dbReference type="STRING" id="1842532.A7E78_06945"/>
<dbReference type="AlphaFoldDB" id="A0A1L3GNY5"/>
<protein>
    <recommendedName>
        <fullName evidence="4">Solute-binding protein family 3/N-terminal domain-containing protein</fullName>
    </recommendedName>
</protein>
<sequence>MKTIIYAILLCLTATAAPGQDLAKLNKRTFHIGVSSRLFRKLNHNEVIASYKVWASTVAKERDLDLDVQVSMLNGLEGIQNGLKNGWLDAVNLATDDYDVLSIDPDTVFYPLREDGAGTVYILLVHTESGIEGVKDLEGLNLVTYESHNMVLARKWLQSEFTRAANGAMQERDIDITTVDKAADGIFKVFFRQADAVIMNLGTFNLACQLNPQLQKKLKIISRSPRLIPSFFIFSPDYQGKNRQLIEEAITGLHNSAAGQQVLTIFQSSRMEKSSTKILDETLSFLSDYKALQLNLSAARQ</sequence>
<dbReference type="KEGG" id="pef:A7E78_06945"/>
<keyword evidence="3" id="KW-1185">Reference proteome</keyword>
<evidence type="ECO:0008006" key="4">
    <source>
        <dbReference type="Google" id="ProtNLM"/>
    </source>
</evidence>
<dbReference type="OrthoDB" id="5343002at2"/>
<evidence type="ECO:0000256" key="1">
    <source>
        <dbReference type="SAM" id="SignalP"/>
    </source>
</evidence>
<feature type="signal peptide" evidence="1">
    <location>
        <begin position="1"/>
        <end position="16"/>
    </location>
</feature>
<keyword evidence="1" id="KW-0732">Signal</keyword>
<dbReference type="Gene3D" id="3.40.190.10">
    <property type="entry name" value="Periplasmic binding protein-like II"/>
    <property type="match status" value="2"/>
</dbReference>
<accession>A0A1L3GNY5</accession>
<evidence type="ECO:0000313" key="2">
    <source>
        <dbReference type="EMBL" id="APG27595.1"/>
    </source>
</evidence>
<dbReference type="Pfam" id="PF12974">
    <property type="entry name" value="Phosphonate-bd"/>
    <property type="match status" value="1"/>
</dbReference>
<gene>
    <name evidence="2" type="ORF">A7E78_06945</name>
</gene>
<dbReference type="RefSeq" id="WP_072283560.1">
    <property type="nucleotide sequence ID" value="NZ_CP015519.1"/>
</dbReference>
<dbReference type="EMBL" id="CP015519">
    <property type="protein sequence ID" value="APG27595.1"/>
    <property type="molecule type" value="Genomic_DNA"/>
</dbReference>